<dbReference type="OrthoDB" id="1812at2759"/>
<protein>
    <submittedName>
        <fullName evidence="2">Uncharacterized protein</fullName>
    </submittedName>
</protein>
<evidence type="ECO:0000313" key="2">
    <source>
        <dbReference type="EMBL" id="KAF6004381.1"/>
    </source>
</evidence>
<organism evidence="2 3">
    <name type="scientific">Cyanidiococcus yangmingshanensis</name>
    <dbReference type="NCBI Taxonomy" id="2690220"/>
    <lineage>
        <taxon>Eukaryota</taxon>
        <taxon>Rhodophyta</taxon>
        <taxon>Bangiophyceae</taxon>
        <taxon>Cyanidiales</taxon>
        <taxon>Cyanidiaceae</taxon>
        <taxon>Cyanidiococcus</taxon>
    </lineage>
</organism>
<accession>A0A7J7IPY1</accession>
<dbReference type="SUPFAM" id="SSF82171">
    <property type="entry name" value="DPP6 N-terminal domain-like"/>
    <property type="match status" value="1"/>
</dbReference>
<gene>
    <name evidence="2" type="ORF">F1559_001207</name>
</gene>
<dbReference type="PANTHER" id="PTHR42776:SF28">
    <property type="entry name" value="GLUTAMYL ENDOPEPTIDASE, CHLOROPLASTIC-RELATED"/>
    <property type="match status" value="1"/>
</dbReference>
<dbReference type="PANTHER" id="PTHR42776">
    <property type="entry name" value="SERINE PEPTIDASE S9 FAMILY MEMBER"/>
    <property type="match status" value="1"/>
</dbReference>
<name>A0A7J7IPY1_9RHOD</name>
<keyword evidence="3" id="KW-1185">Reference proteome</keyword>
<evidence type="ECO:0000256" key="1">
    <source>
        <dbReference type="ARBA" id="ARBA00022801"/>
    </source>
</evidence>
<proteinExistence type="predicted"/>
<reference evidence="2 3" key="1">
    <citation type="journal article" date="2020" name="J. Phycol.">
        <title>Comparative genome analysis reveals Cyanidiococcus gen. nov., a new extremophilic red algal genus sister to Cyanidioschyzon (Cyanidioschyzonaceae, Rhodophyta).</title>
        <authorList>
            <person name="Liu S.-L."/>
            <person name="Chiang Y.-R."/>
            <person name="Yoon H.S."/>
            <person name="Fu H.-Y."/>
        </authorList>
    </citation>
    <scope>NUCLEOTIDE SEQUENCE [LARGE SCALE GENOMIC DNA]</scope>
    <source>
        <strain evidence="2 3">THAL066</strain>
    </source>
</reference>
<comment type="caution">
    <text evidence="2">The sequence shown here is derived from an EMBL/GenBank/DDBJ whole genome shotgun (WGS) entry which is preliminary data.</text>
</comment>
<dbReference type="GO" id="GO:0004252">
    <property type="term" value="F:serine-type endopeptidase activity"/>
    <property type="evidence" value="ECO:0007669"/>
    <property type="project" value="TreeGrafter"/>
</dbReference>
<sequence length="731" mass="82335">MAGLVVTVAKSPMAWLCPVPTAWRWSSRWSRRVASSPARRSTHWRWQNASAVSRLARPITASLEANSDKSTRGANGTVRYQQPPEAIQALVDAAIEPVLLLSPSKRQPYVLVLDRPPLTPIQNFALRELRLAGYRFYPATYTPSRLEFFRSIRLRELDSKNGALWALEGLPPEPLDIGYIKWAPDGTQVAFCTFDRERGLDLWIANIETRTARCVLRSGIDLARDHELEPVLASDHADPTLPPRLRLSAIAADPYAWCGNSQQLLLKLVVYDEQQDCATATPKAERWKNAKRPPVPIGPTVQVHEETRAAPARTYPDLLRDEYDMELFELYTTAQIVLMDTNTLAMKRIGGPALVRAASPSPDGRYLLVERTERPFSTTVPASRFPRAVDIYCLQRGSLVRAVARVPVQEYVPLAFDATVLGPRSFGWRNDDNQLATLVWVETQDQGDPEQAVPVRDIVYSLSAPFGENDRPRPLICLEKRFAGILWGDDHLAIVSERWYKTRSLHLYTFSPASLLNTSSTVSTDHPSKLEILFDIVNWEDVYRDPGDLVSKRTPYGKSVLRLVGPRQRQVLLAGRGASDQGDRPFLDVMDVDTRARWRLWQSAPPYYESFIAALESPSSSSTEEIPRQIVISRETPDSPTNYFLVETIDPVELPLDASMDAWTSHFDRVLGTNVAGENHKGSTRWRRLQQLTWLPHPAPALAMVQRQLVRYNRSTDDVRLSACAIFATGI</sequence>
<keyword evidence="1" id="KW-0378">Hydrolase</keyword>
<evidence type="ECO:0000313" key="3">
    <source>
        <dbReference type="Proteomes" id="UP000530660"/>
    </source>
</evidence>
<dbReference type="AlphaFoldDB" id="A0A7J7IPY1"/>
<dbReference type="Proteomes" id="UP000530660">
    <property type="component" value="Unassembled WGS sequence"/>
</dbReference>
<dbReference type="EMBL" id="VWRR01000003">
    <property type="protein sequence ID" value="KAF6004381.1"/>
    <property type="molecule type" value="Genomic_DNA"/>
</dbReference>